<dbReference type="Gene3D" id="1.10.8.60">
    <property type="match status" value="1"/>
</dbReference>
<dbReference type="AlphaFoldDB" id="A0A5M7CC22"/>
<dbReference type="Gene3D" id="1.25.40.10">
    <property type="entry name" value="Tetratricopeptide repeat domain"/>
    <property type="match status" value="1"/>
</dbReference>
<dbReference type="EMBL" id="VWPH01000002">
    <property type="protein sequence ID" value="KAA5837254.1"/>
    <property type="molecule type" value="Genomic_DNA"/>
</dbReference>
<keyword evidence="3" id="KW-0175">Coiled coil</keyword>
<accession>A0A5M7CC22</accession>
<feature type="region of interest" description="Disordered" evidence="5">
    <location>
        <begin position="94"/>
        <end position="120"/>
    </location>
</feature>
<evidence type="ECO:0000313" key="8">
    <source>
        <dbReference type="Proteomes" id="UP000323946"/>
    </source>
</evidence>
<dbReference type="InterPro" id="IPR041569">
    <property type="entry name" value="AAA_lid_3"/>
</dbReference>
<dbReference type="Proteomes" id="UP000323946">
    <property type="component" value="Unassembled WGS sequence"/>
</dbReference>
<keyword evidence="1 4" id="KW-0547">Nucleotide-binding</keyword>
<dbReference type="GO" id="GO:0005524">
    <property type="term" value="F:ATP binding"/>
    <property type="evidence" value="ECO:0007669"/>
    <property type="project" value="UniProtKB-KW"/>
</dbReference>
<dbReference type="InterPro" id="IPR003593">
    <property type="entry name" value="AAA+_ATPase"/>
</dbReference>
<dbReference type="InterPro" id="IPR003959">
    <property type="entry name" value="ATPase_AAA_core"/>
</dbReference>
<keyword evidence="8" id="KW-1185">Reference proteome</keyword>
<reference evidence="7 8" key="1">
    <citation type="submission" date="2019-09" db="EMBL/GenBank/DDBJ databases">
        <title>Draft genome sequence of the thermophilic Saccharopolyspora hirsuta VKM Ac-666T.</title>
        <authorList>
            <person name="Lobastova T.G."/>
            <person name="Fokina V."/>
            <person name="Bragin E.Y."/>
            <person name="Shtratnikova V.Y."/>
            <person name="Starodumova I.P."/>
            <person name="Tarlachkov S.V."/>
            <person name="Donova M.V."/>
        </authorList>
    </citation>
    <scope>NUCLEOTIDE SEQUENCE [LARGE SCALE GENOMIC DNA]</scope>
    <source>
        <strain evidence="7 8">VKM Ac-666</strain>
    </source>
</reference>
<dbReference type="InterPro" id="IPR003960">
    <property type="entry name" value="ATPase_AAA_CS"/>
</dbReference>
<evidence type="ECO:0000313" key="7">
    <source>
        <dbReference type="EMBL" id="KAA5837254.1"/>
    </source>
</evidence>
<sequence length="413" mass="44672">MSSNPLLDSLRNAVAAAPGDLALRLHLAELLLSEGSRDEAVSHIAAALQQEPGNTAASRLMAQALAPADQPPEPAPEPKKGYDWSAGEAELADTVPPRFVESESEDDEPESVPADSPADGAVFEVESSDVRLDDVGGMTEVKKRLNAAFLAPMRNAKLRKLFGKSLRGGLLLYGPPGCGKTFLAKAVAGELGARFISVTLQEVLDMWMGNSEKNMHALFQTARQNAPCVLFFDEIDAIGQRRSQLRSSGLRGTVNQLLTELDGVKSDNEGVFVLAATNHPWDIDQALLRPGRFDRAVAVLPPDDDARKAILEYHLRDRPVAGIKLSDLVKRTDGFSGADLAHICEAASERALMDSIEAGEPRMIEMPDLLGALGEVTPSTTSWFTTARNVVLYSNQDGTYNDLIAYLKKKRML</sequence>
<dbReference type="PROSITE" id="PS00674">
    <property type="entry name" value="AAA"/>
    <property type="match status" value="1"/>
</dbReference>
<organism evidence="7 8">
    <name type="scientific">Saccharopolyspora hirsuta</name>
    <dbReference type="NCBI Taxonomy" id="1837"/>
    <lineage>
        <taxon>Bacteria</taxon>
        <taxon>Bacillati</taxon>
        <taxon>Actinomycetota</taxon>
        <taxon>Actinomycetes</taxon>
        <taxon>Pseudonocardiales</taxon>
        <taxon>Pseudonocardiaceae</taxon>
        <taxon>Saccharopolyspora</taxon>
    </lineage>
</organism>
<dbReference type="PANTHER" id="PTHR23077">
    <property type="entry name" value="AAA-FAMILY ATPASE"/>
    <property type="match status" value="1"/>
</dbReference>
<dbReference type="Pfam" id="PF00004">
    <property type="entry name" value="AAA"/>
    <property type="match status" value="1"/>
</dbReference>
<dbReference type="Pfam" id="PF14559">
    <property type="entry name" value="TPR_19"/>
    <property type="match status" value="1"/>
</dbReference>
<proteinExistence type="inferred from homology"/>
<dbReference type="FunFam" id="3.40.50.300:FF:001025">
    <property type="entry name" value="ATPase family, AAA domain-containing 2B"/>
    <property type="match status" value="1"/>
</dbReference>
<dbReference type="Pfam" id="PF17862">
    <property type="entry name" value="AAA_lid_3"/>
    <property type="match status" value="1"/>
</dbReference>
<gene>
    <name evidence="7" type="ORF">F1721_05515</name>
</gene>
<dbReference type="RefSeq" id="WP_150065417.1">
    <property type="nucleotide sequence ID" value="NZ_JBEPDJ010000011.1"/>
</dbReference>
<comment type="similarity">
    <text evidence="4">Belongs to the AAA ATPase family.</text>
</comment>
<protein>
    <submittedName>
        <fullName evidence="7">ATP-binding protein</fullName>
    </submittedName>
</protein>
<dbReference type="SMR" id="A0A5M7CC22"/>
<dbReference type="SMART" id="SM00382">
    <property type="entry name" value="AAA"/>
    <property type="match status" value="1"/>
</dbReference>
<name>A0A5M7CC22_SACHI</name>
<evidence type="ECO:0000256" key="1">
    <source>
        <dbReference type="ARBA" id="ARBA00022741"/>
    </source>
</evidence>
<dbReference type="PANTHER" id="PTHR23077:SF171">
    <property type="entry name" value="NUCLEAR VALOSIN-CONTAINING PROTEIN-LIKE"/>
    <property type="match status" value="1"/>
</dbReference>
<evidence type="ECO:0000256" key="5">
    <source>
        <dbReference type="SAM" id="MobiDB-lite"/>
    </source>
</evidence>
<dbReference type="SUPFAM" id="SSF48452">
    <property type="entry name" value="TPR-like"/>
    <property type="match status" value="1"/>
</dbReference>
<dbReference type="GO" id="GO:0016887">
    <property type="term" value="F:ATP hydrolysis activity"/>
    <property type="evidence" value="ECO:0007669"/>
    <property type="project" value="InterPro"/>
</dbReference>
<dbReference type="SUPFAM" id="SSF52540">
    <property type="entry name" value="P-loop containing nucleoside triphosphate hydrolases"/>
    <property type="match status" value="1"/>
</dbReference>
<evidence type="ECO:0000259" key="6">
    <source>
        <dbReference type="SMART" id="SM00382"/>
    </source>
</evidence>
<evidence type="ECO:0000256" key="3">
    <source>
        <dbReference type="ARBA" id="ARBA00023054"/>
    </source>
</evidence>
<dbReference type="OrthoDB" id="9809379at2"/>
<dbReference type="InterPro" id="IPR011990">
    <property type="entry name" value="TPR-like_helical_dom_sf"/>
</dbReference>
<dbReference type="Gene3D" id="3.40.50.300">
    <property type="entry name" value="P-loop containing nucleotide triphosphate hydrolases"/>
    <property type="match status" value="1"/>
</dbReference>
<evidence type="ECO:0000256" key="2">
    <source>
        <dbReference type="ARBA" id="ARBA00022840"/>
    </source>
</evidence>
<evidence type="ECO:0000256" key="4">
    <source>
        <dbReference type="RuleBase" id="RU003651"/>
    </source>
</evidence>
<keyword evidence="2 4" id="KW-0067">ATP-binding</keyword>
<feature type="domain" description="AAA+ ATPase" evidence="6">
    <location>
        <begin position="166"/>
        <end position="303"/>
    </location>
</feature>
<dbReference type="InterPro" id="IPR027417">
    <property type="entry name" value="P-loop_NTPase"/>
</dbReference>
<comment type="caution">
    <text evidence="7">The sequence shown here is derived from an EMBL/GenBank/DDBJ whole genome shotgun (WGS) entry which is preliminary data.</text>
</comment>
<dbReference type="InterPro" id="IPR050168">
    <property type="entry name" value="AAA_ATPase_domain"/>
</dbReference>